<feature type="region of interest" description="Disordered" evidence="1">
    <location>
        <begin position="1"/>
        <end position="42"/>
    </location>
</feature>
<accession>A0A1X1PLI7</accession>
<dbReference type="EMBL" id="NBYX01000003">
    <property type="protein sequence ID" value="ORT87675.1"/>
    <property type="molecule type" value="Genomic_DNA"/>
</dbReference>
<dbReference type="Proteomes" id="UP000193146">
    <property type="component" value="Unassembled WGS sequence"/>
</dbReference>
<evidence type="ECO:0000313" key="3">
    <source>
        <dbReference type="Proteomes" id="UP000193146"/>
    </source>
</evidence>
<reference evidence="2 3" key="1">
    <citation type="submission" date="2017-04" db="EMBL/GenBank/DDBJ databases">
        <title>Burkholderia puraquae sp. nov., a novel Burkholderia cepacia complex species from hospital setting samples.</title>
        <authorList>
            <person name="Martina P."/>
            <person name="Leguizamon M."/>
            <person name="Prieto C."/>
            <person name="Sousa S."/>
            <person name="Montanaro P."/>
            <person name="Draghi W."/>
            <person name="Staembler M."/>
            <person name="Bettiol M."/>
            <person name="Figoli C."/>
            <person name="Palau J."/>
            <person name="Alvarez F."/>
            <person name="Benetti S."/>
            <person name="Anchat E."/>
            <person name="Vescina C."/>
            <person name="Ferreras J."/>
            <person name="Lasch P."/>
            <person name="Lagares A."/>
            <person name="Zorreguieta A."/>
            <person name="Yantorno O."/>
            <person name="Bosch A."/>
        </authorList>
    </citation>
    <scope>NUCLEOTIDE SEQUENCE [LARGE SCALE GENOMIC DNA]</scope>
    <source>
        <strain evidence="2 3">CAMPA 1040</strain>
    </source>
</reference>
<name>A0A1X1PLI7_9BURK</name>
<sequence length="69" mass="7165">MRGESNHRGNRAVGSSSARSVPKPHVGRAATAYGRHSGIGTQSLRIADAIRAGRACHPGRMARGGGDRC</sequence>
<keyword evidence="3" id="KW-1185">Reference proteome</keyword>
<organism evidence="2 3">
    <name type="scientific">Burkholderia puraquae</name>
    <dbReference type="NCBI Taxonomy" id="1904757"/>
    <lineage>
        <taxon>Bacteria</taxon>
        <taxon>Pseudomonadati</taxon>
        <taxon>Pseudomonadota</taxon>
        <taxon>Betaproteobacteria</taxon>
        <taxon>Burkholderiales</taxon>
        <taxon>Burkholderiaceae</taxon>
        <taxon>Burkholderia</taxon>
        <taxon>Burkholderia cepacia complex</taxon>
    </lineage>
</organism>
<dbReference type="AlphaFoldDB" id="A0A1X1PLI7"/>
<proteinExistence type="predicted"/>
<evidence type="ECO:0000313" key="2">
    <source>
        <dbReference type="EMBL" id="ORT87675.1"/>
    </source>
</evidence>
<evidence type="ECO:0000256" key="1">
    <source>
        <dbReference type="SAM" id="MobiDB-lite"/>
    </source>
</evidence>
<dbReference type="OrthoDB" id="9910733at2"/>
<protein>
    <submittedName>
        <fullName evidence="2">Uncharacterized protein</fullName>
    </submittedName>
</protein>
<gene>
    <name evidence="2" type="ORF">B7G54_09310</name>
</gene>
<comment type="caution">
    <text evidence="2">The sequence shown here is derived from an EMBL/GenBank/DDBJ whole genome shotgun (WGS) entry which is preliminary data.</text>
</comment>